<sequence>MRTTDGVVSQVSWIRQRDLHILTVGILTYTSDARFQVIRPDRSDNWTLQVKFPQERDSGVYECQVNTEPKMSLAFRLNVVGEWPLPRHLHHRHSAPTKRFAYIAWGRGGAVVRPLAFHEGESGSILGGVLPNSRTWESSRTMPLVDGFSREPPVSPPSRAVTYSYCTALCTDMPMSTAHSLSAVTVEGDDWATVLQEVSTPCAPMGKRSDYSPPTEDNRARFPAGPLMDFRTWESCRTMPPVGGFSLGSAVYPRHCASALLPNHLPHPHRLSRPR</sequence>
<proteinExistence type="predicted"/>
<feature type="non-terminal residue" evidence="2">
    <location>
        <position position="275"/>
    </location>
</feature>
<protein>
    <recommendedName>
        <fullName evidence="4">Ig-like domain-containing protein</fullName>
    </recommendedName>
</protein>
<evidence type="ECO:0000313" key="2">
    <source>
        <dbReference type="EMBL" id="KAJ8867403.1"/>
    </source>
</evidence>
<comment type="caution">
    <text evidence="2">The sequence shown here is derived from an EMBL/GenBank/DDBJ whole genome shotgun (WGS) entry which is preliminary data.</text>
</comment>
<evidence type="ECO:0000313" key="3">
    <source>
        <dbReference type="Proteomes" id="UP001159363"/>
    </source>
</evidence>
<dbReference type="EMBL" id="JARBHB010000015">
    <property type="protein sequence ID" value="KAJ8867403.1"/>
    <property type="molecule type" value="Genomic_DNA"/>
</dbReference>
<dbReference type="PANTHER" id="PTHR23279:SF4">
    <property type="entry name" value="DEFECTIVE PROBOSCIS EXTENSION RESPONSE 2, ISOFORM F-RELATED"/>
    <property type="match status" value="1"/>
</dbReference>
<evidence type="ECO:0000256" key="1">
    <source>
        <dbReference type="SAM" id="MobiDB-lite"/>
    </source>
</evidence>
<organism evidence="2 3">
    <name type="scientific">Dryococelus australis</name>
    <dbReference type="NCBI Taxonomy" id="614101"/>
    <lineage>
        <taxon>Eukaryota</taxon>
        <taxon>Metazoa</taxon>
        <taxon>Ecdysozoa</taxon>
        <taxon>Arthropoda</taxon>
        <taxon>Hexapoda</taxon>
        <taxon>Insecta</taxon>
        <taxon>Pterygota</taxon>
        <taxon>Neoptera</taxon>
        <taxon>Polyneoptera</taxon>
        <taxon>Phasmatodea</taxon>
        <taxon>Verophasmatodea</taxon>
        <taxon>Anareolatae</taxon>
        <taxon>Phasmatidae</taxon>
        <taxon>Eurycanthinae</taxon>
        <taxon>Dryococelus</taxon>
    </lineage>
</organism>
<reference evidence="2 3" key="1">
    <citation type="submission" date="2023-02" db="EMBL/GenBank/DDBJ databases">
        <title>LHISI_Scaffold_Assembly.</title>
        <authorList>
            <person name="Stuart O.P."/>
            <person name="Cleave R."/>
            <person name="Magrath M.J.L."/>
            <person name="Mikheyev A.S."/>
        </authorList>
    </citation>
    <scope>NUCLEOTIDE SEQUENCE [LARGE SCALE GENOMIC DNA]</scope>
    <source>
        <strain evidence="2">Daus_M_001</strain>
        <tissue evidence="2">Leg muscle</tissue>
    </source>
</reference>
<dbReference type="PANTHER" id="PTHR23279">
    <property type="entry name" value="DEFECTIVE PROBOSCIS EXTENSION RESPONSE DPR -RELATED"/>
    <property type="match status" value="1"/>
</dbReference>
<gene>
    <name evidence="2" type="ORF">PR048_031204</name>
</gene>
<dbReference type="InterPro" id="IPR037448">
    <property type="entry name" value="Zig-8"/>
</dbReference>
<dbReference type="InterPro" id="IPR013783">
    <property type="entry name" value="Ig-like_fold"/>
</dbReference>
<dbReference type="InterPro" id="IPR036179">
    <property type="entry name" value="Ig-like_dom_sf"/>
</dbReference>
<dbReference type="SUPFAM" id="SSF48726">
    <property type="entry name" value="Immunoglobulin"/>
    <property type="match status" value="1"/>
</dbReference>
<dbReference type="Proteomes" id="UP001159363">
    <property type="component" value="Chromosome 14"/>
</dbReference>
<accession>A0ABQ9G7Q5</accession>
<dbReference type="Gene3D" id="2.60.40.10">
    <property type="entry name" value="Immunoglobulins"/>
    <property type="match status" value="1"/>
</dbReference>
<evidence type="ECO:0008006" key="4">
    <source>
        <dbReference type="Google" id="ProtNLM"/>
    </source>
</evidence>
<feature type="region of interest" description="Disordered" evidence="1">
    <location>
        <begin position="204"/>
        <end position="223"/>
    </location>
</feature>
<name>A0ABQ9G7Q5_9NEOP</name>
<keyword evidence="3" id="KW-1185">Reference proteome</keyword>